<dbReference type="InterPro" id="IPR036291">
    <property type="entry name" value="NAD(P)-bd_dom_sf"/>
</dbReference>
<dbReference type="STRING" id="578459.A0A0P9GGD6"/>
<dbReference type="Pfam" id="PF00106">
    <property type="entry name" value="adh_short"/>
    <property type="match status" value="1"/>
</dbReference>
<organism evidence="3 4">
    <name type="scientific">Rhodotorula graminis (strain WP1)</name>
    <dbReference type="NCBI Taxonomy" id="578459"/>
    <lineage>
        <taxon>Eukaryota</taxon>
        <taxon>Fungi</taxon>
        <taxon>Dikarya</taxon>
        <taxon>Basidiomycota</taxon>
        <taxon>Pucciniomycotina</taxon>
        <taxon>Microbotryomycetes</taxon>
        <taxon>Sporidiobolales</taxon>
        <taxon>Sporidiobolaceae</taxon>
        <taxon>Rhodotorula</taxon>
    </lineage>
</organism>
<dbReference type="Gene3D" id="3.40.50.720">
    <property type="entry name" value="NAD(P)-binding Rossmann-like Domain"/>
    <property type="match status" value="1"/>
</dbReference>
<proteinExistence type="inferred from homology"/>
<evidence type="ECO:0000256" key="2">
    <source>
        <dbReference type="ARBA" id="ARBA00023002"/>
    </source>
</evidence>
<dbReference type="EMBL" id="KQ474090">
    <property type="protein sequence ID" value="KPV71913.1"/>
    <property type="molecule type" value="Genomic_DNA"/>
</dbReference>
<dbReference type="PANTHER" id="PTHR42901:SF1">
    <property type="entry name" value="ALCOHOL DEHYDROGENASE"/>
    <property type="match status" value="1"/>
</dbReference>
<gene>
    <name evidence="3" type="ORF">RHOBADRAFT_56292</name>
</gene>
<dbReference type="OrthoDB" id="1933717at2759"/>
<accession>A0A0P9GGD6</accession>
<dbReference type="Proteomes" id="UP000053890">
    <property type="component" value="Unassembled WGS sequence"/>
</dbReference>
<evidence type="ECO:0000256" key="1">
    <source>
        <dbReference type="ARBA" id="ARBA00006484"/>
    </source>
</evidence>
<dbReference type="CDD" id="cd05233">
    <property type="entry name" value="SDR_c"/>
    <property type="match status" value="1"/>
</dbReference>
<name>A0A0P9GGD6_RHOGW</name>
<evidence type="ECO:0000313" key="3">
    <source>
        <dbReference type="EMBL" id="KPV71913.1"/>
    </source>
</evidence>
<dbReference type="PANTHER" id="PTHR42901">
    <property type="entry name" value="ALCOHOL DEHYDROGENASE"/>
    <property type="match status" value="1"/>
</dbReference>
<sequence length="315" mass="34074">MSGATSFPKAAPPLVATKHDIYPAIDPTAALANCANRLAVLITGAGRGVGRAEALAFAQAGARKLVLTSRSQQELDDVKQAILDLDTGTDLVVHTADLTDHKSVDDLFDAAGDIDVLVNNGGYLEPCTPIRSSDPQDWCRSIDVNLKGTYLATRAFLRSADRHGRLDPDRASRPEHADKVGLTVINTSSIGSAGTRPGFSGYQPAKSMINRFTEFLHFEEPLVRTGAVMTKLARDSMPPDTHGLLTDKPELAGGFAVWLATQTEADFLRGRYVSANWDVTALVKKAPDVVERDLLWTRVVGQEQVMPRASQVHLY</sequence>
<dbReference type="SUPFAM" id="SSF51735">
    <property type="entry name" value="NAD(P)-binding Rossmann-fold domains"/>
    <property type="match status" value="1"/>
</dbReference>
<dbReference type="GO" id="GO:0016491">
    <property type="term" value="F:oxidoreductase activity"/>
    <property type="evidence" value="ECO:0007669"/>
    <property type="project" value="UniProtKB-KW"/>
</dbReference>
<comment type="similarity">
    <text evidence="1">Belongs to the short-chain dehydrogenases/reductases (SDR) family.</text>
</comment>
<reference evidence="3 4" key="1">
    <citation type="journal article" date="2015" name="Front. Microbiol.">
        <title>Genome sequence of the plant growth promoting endophytic yeast Rhodotorula graminis WP1.</title>
        <authorList>
            <person name="Firrincieli A."/>
            <person name="Otillar R."/>
            <person name="Salamov A."/>
            <person name="Schmutz J."/>
            <person name="Khan Z."/>
            <person name="Redman R.S."/>
            <person name="Fleck N.D."/>
            <person name="Lindquist E."/>
            <person name="Grigoriev I.V."/>
            <person name="Doty S.L."/>
        </authorList>
    </citation>
    <scope>NUCLEOTIDE SEQUENCE [LARGE SCALE GENOMIC DNA]</scope>
    <source>
        <strain evidence="3 4">WP1</strain>
    </source>
</reference>
<dbReference type="AlphaFoldDB" id="A0A0P9GGD6"/>
<dbReference type="PRINTS" id="PR00081">
    <property type="entry name" value="GDHRDH"/>
</dbReference>
<dbReference type="GeneID" id="28978724"/>
<evidence type="ECO:0000313" key="4">
    <source>
        <dbReference type="Proteomes" id="UP000053890"/>
    </source>
</evidence>
<keyword evidence="2" id="KW-0560">Oxidoreductase</keyword>
<protein>
    <submittedName>
        <fullName evidence="3">Uncharacterized protein</fullName>
    </submittedName>
</protein>
<dbReference type="OMA" id="ESACEDW"/>
<keyword evidence="4" id="KW-1185">Reference proteome</keyword>
<dbReference type="RefSeq" id="XP_018267962.1">
    <property type="nucleotide sequence ID" value="XM_018418277.1"/>
</dbReference>
<dbReference type="InterPro" id="IPR002347">
    <property type="entry name" value="SDR_fam"/>
</dbReference>